<accession>A1SAE7</accession>
<keyword evidence="3" id="KW-1185">Reference proteome</keyword>
<dbReference type="HOGENOM" id="CLU_057525_2_1_6"/>
<evidence type="ECO:0000313" key="3">
    <source>
        <dbReference type="Proteomes" id="UP000009175"/>
    </source>
</evidence>
<dbReference type="STRING" id="326297.Sama_3151"/>
<proteinExistence type="predicted"/>
<protein>
    <recommendedName>
        <fullName evidence="4">GumN family protein</fullName>
    </recommendedName>
</protein>
<dbReference type="AlphaFoldDB" id="A1SAE7"/>
<dbReference type="OrthoDB" id="357294at2"/>
<dbReference type="CDD" id="cd14789">
    <property type="entry name" value="Tiki"/>
    <property type="match status" value="1"/>
</dbReference>
<dbReference type="RefSeq" id="WP_011761258.1">
    <property type="nucleotide sequence ID" value="NC_008700.1"/>
</dbReference>
<sequence length="303" mass="32742">MKATSLRTGFIGAAALWMLSAMAPLLAKESDKPPFYEFSYQGKTVYLLGSIHVGRPDFYPMPKVVESAFDSAEALVVEADIGAAGTDIQRLLMTYGVDASTPDAQSAAVVETYCSSRKPVCEAMAPLSPWIQASQITVLRFAELGYQAELGVDQHFLGRARNSKAIFELEGMEYQFKLMASLDKSQQWAMVREAISAPGEDADALVDSWRGGNSDELAALMHDSMAEGDDTQLLKALLWDRNHGMADTLQSLLTRPETPSSLMVVVGAGHLVGEQSLVSILAQRGIRVKGHLGHCAATQGICQ</sequence>
<dbReference type="PANTHER" id="PTHR40590:SF1">
    <property type="entry name" value="CYTOPLASMIC PROTEIN"/>
    <property type="match status" value="1"/>
</dbReference>
<dbReference type="EMBL" id="CP000507">
    <property type="protein sequence ID" value="ABM01354.1"/>
    <property type="molecule type" value="Genomic_DNA"/>
</dbReference>
<dbReference type="Proteomes" id="UP000009175">
    <property type="component" value="Chromosome"/>
</dbReference>
<dbReference type="eggNOG" id="COG3735">
    <property type="taxonomic scope" value="Bacteria"/>
</dbReference>
<reference evidence="2 3" key="1">
    <citation type="submission" date="2006-12" db="EMBL/GenBank/DDBJ databases">
        <title>Complete sequence of Shewanella amazonensis SB2B.</title>
        <authorList>
            <consortium name="US DOE Joint Genome Institute"/>
            <person name="Copeland A."/>
            <person name="Lucas S."/>
            <person name="Lapidus A."/>
            <person name="Barry K."/>
            <person name="Detter J.C."/>
            <person name="Glavina del Rio T."/>
            <person name="Hammon N."/>
            <person name="Israni S."/>
            <person name="Dalin E."/>
            <person name="Tice H."/>
            <person name="Pitluck S."/>
            <person name="Munk A.C."/>
            <person name="Brettin T."/>
            <person name="Bruce D."/>
            <person name="Han C."/>
            <person name="Tapia R."/>
            <person name="Gilna P."/>
            <person name="Schmutz J."/>
            <person name="Larimer F."/>
            <person name="Land M."/>
            <person name="Hauser L."/>
            <person name="Kyrpides N."/>
            <person name="Mikhailova N."/>
            <person name="Fredrickson J."/>
            <person name="Richardson P."/>
        </authorList>
    </citation>
    <scope>NUCLEOTIDE SEQUENCE [LARGE SCALE GENOMIC DNA]</scope>
    <source>
        <strain evidence="3">ATCC BAA-1098 / SB2B</strain>
    </source>
</reference>
<gene>
    <name evidence="2" type="ordered locus">Sama_3151</name>
</gene>
<organism evidence="2 3">
    <name type="scientific">Shewanella amazonensis (strain ATCC BAA-1098 / SB2B)</name>
    <dbReference type="NCBI Taxonomy" id="326297"/>
    <lineage>
        <taxon>Bacteria</taxon>
        <taxon>Pseudomonadati</taxon>
        <taxon>Pseudomonadota</taxon>
        <taxon>Gammaproteobacteria</taxon>
        <taxon>Alteromonadales</taxon>
        <taxon>Shewanellaceae</taxon>
        <taxon>Shewanella</taxon>
    </lineage>
</organism>
<evidence type="ECO:0008006" key="4">
    <source>
        <dbReference type="Google" id="ProtNLM"/>
    </source>
</evidence>
<feature type="chain" id="PRO_5002636617" description="GumN family protein" evidence="1">
    <location>
        <begin position="24"/>
        <end position="303"/>
    </location>
</feature>
<evidence type="ECO:0000313" key="2">
    <source>
        <dbReference type="EMBL" id="ABM01354.1"/>
    </source>
</evidence>
<name>A1SAE7_SHEAM</name>
<dbReference type="KEGG" id="saz:Sama_3151"/>
<evidence type="ECO:0000256" key="1">
    <source>
        <dbReference type="SAM" id="SignalP"/>
    </source>
</evidence>
<dbReference type="InterPro" id="IPR002816">
    <property type="entry name" value="TraB/PrgY/GumN_fam"/>
</dbReference>
<keyword evidence="1" id="KW-0732">Signal</keyword>
<dbReference type="PANTHER" id="PTHR40590">
    <property type="entry name" value="CYTOPLASMIC PROTEIN-RELATED"/>
    <property type="match status" value="1"/>
</dbReference>
<dbReference type="InterPro" id="IPR047111">
    <property type="entry name" value="YbaP-like"/>
</dbReference>
<feature type="signal peptide" evidence="1">
    <location>
        <begin position="1"/>
        <end position="23"/>
    </location>
</feature>
<dbReference type="Pfam" id="PF01963">
    <property type="entry name" value="TraB_PrgY_gumN"/>
    <property type="match status" value="1"/>
</dbReference>